<proteinExistence type="predicted"/>
<protein>
    <submittedName>
        <fullName evidence="1">Uncharacterized protein</fullName>
    </submittedName>
</protein>
<dbReference type="EMBL" id="BCNV01000004">
    <property type="protein sequence ID" value="GAS83883.1"/>
    <property type="molecule type" value="Genomic_DNA"/>
</dbReference>
<accession>A0A124DYD5</accession>
<comment type="caution">
    <text evidence="1">The sequence shown here is derived from an EMBL/GenBank/DDBJ whole genome shotgun (WGS) entry which is preliminary data.</text>
</comment>
<dbReference type="AlphaFoldDB" id="A0A124DYD5"/>
<evidence type="ECO:0000313" key="2">
    <source>
        <dbReference type="Proteomes" id="UP000069697"/>
    </source>
</evidence>
<name>A0A124DYD5_PAEAM</name>
<dbReference type="Proteomes" id="UP000069697">
    <property type="component" value="Unassembled WGS sequence"/>
</dbReference>
<gene>
    <name evidence="1" type="ORF">PAHA3_3985</name>
</gene>
<reference evidence="1 2" key="1">
    <citation type="journal article" date="2016" name="Genome Announc.">
        <title>Draft Genome Sequence of Paenibacillus amylolyticus Heshi-A3, Isolated from Fermented Rice Bran in a Japanese Fermented Seafood Dish.</title>
        <authorList>
            <person name="Akuzawa S."/>
            <person name="Nagaoka J."/>
            <person name="Kanekatsu M."/>
            <person name="Kubota E."/>
            <person name="Ohtake R."/>
            <person name="Suzuki T."/>
            <person name="Kanesaki Y."/>
        </authorList>
    </citation>
    <scope>NUCLEOTIDE SEQUENCE [LARGE SCALE GENOMIC DNA]</scope>
    <source>
        <strain evidence="1 2">Heshi-A3</strain>
    </source>
</reference>
<organism evidence="1 2">
    <name type="scientific">Paenibacillus amylolyticus</name>
    <dbReference type="NCBI Taxonomy" id="1451"/>
    <lineage>
        <taxon>Bacteria</taxon>
        <taxon>Bacillati</taxon>
        <taxon>Bacillota</taxon>
        <taxon>Bacilli</taxon>
        <taxon>Bacillales</taxon>
        <taxon>Paenibacillaceae</taxon>
        <taxon>Paenibacillus</taxon>
    </lineage>
</organism>
<evidence type="ECO:0000313" key="1">
    <source>
        <dbReference type="EMBL" id="GAS83883.1"/>
    </source>
</evidence>
<sequence length="264" mass="29761">MFLFHIMNIPEADQLLTDLNDPALQGEQVERTYEQILAGLVEDGVIELDNQQMTIDPEVHNLLMGCKLSSAITRLDLRAADGQSSVTYGFLSGGMQMVEWVWKPAQDQAVLTSFDEFEEMFQVMGNRIELPDPVVSNVNPQSQDTIRTLIQGETLKHLSALAVDSALEKFESLLKEDQHLDQALMQTLTEGFATLEKWGNFEVYTRGREGQPQTLYFIGSIHGNWLFLEGEENDLLTAFKVTEEELVQSLFLLTTRSLSVLSEV</sequence>
<reference evidence="2" key="2">
    <citation type="submission" date="2016-01" db="EMBL/GenBank/DDBJ databases">
        <title>Draft Genome Sequence of Paenibacillus amylolyticus Heshi-A3 that Was Isolated from Fermented Rice Bran with Aging Salted Mackerel, Which Was Named Heshiko as Traditional Fermented Seafood in Japan.</title>
        <authorList>
            <person name="Akuzawa S."/>
            <person name="Nakagawa J."/>
            <person name="Kanekatsu T."/>
            <person name="Kubota E."/>
            <person name="Ohtake R."/>
            <person name="Suzuki T."/>
            <person name="Kanesaki Y."/>
        </authorList>
    </citation>
    <scope>NUCLEOTIDE SEQUENCE [LARGE SCALE GENOMIC DNA]</scope>
    <source>
        <strain evidence="2">Heshi-A3</strain>
    </source>
</reference>